<comment type="caution">
    <text evidence="5">The sequence shown here is derived from an EMBL/GenBank/DDBJ whole genome shotgun (WGS) entry which is preliminary data.</text>
</comment>
<proteinExistence type="inferred from homology"/>
<sequence length="328" mass="38119">MAAYFFASPIDVDIKLENEELRKQVEIKTDKEKTISCPVYYDGDSVGGQVLASPDLGVEVSIRVRDGKKVTHEGIRIEFVGNIELFYDRGHHHEFLSLSQELAAPGEMRQAQTFDFNFKNVEKQFESYQGINVKLRYFVRVTISRRMADVVKEKDIWVHSFRMPPDSNNSIKMEVGIEDCLHIEFEYNKSKYHLKDVIVGKIYFLLVRIKIKHMELSIIRRETTGAPPNQYNESETITKFEIMDGAPIRGETIPIRLFLGGFDLTPTFRDVNKKFSTRYYLNLVLIDEENRRYFKQQEITIYREPSEAEVPGEPPVPSVPHPIDVHHQ</sequence>
<keyword evidence="3" id="KW-0653">Protein transport</keyword>
<protein>
    <submittedName>
        <fullName evidence="5">Vacuolar protein sorting-associated protein 26</fullName>
    </submittedName>
</protein>
<gene>
    <name evidence="5" type="ORF">FA13DRAFT_1898498</name>
</gene>
<keyword evidence="2" id="KW-0813">Transport</keyword>
<dbReference type="EMBL" id="QPFP01000056">
    <property type="protein sequence ID" value="TEB25532.1"/>
    <property type="molecule type" value="Genomic_DNA"/>
</dbReference>
<dbReference type="OrthoDB" id="3821113at2759"/>
<dbReference type="AlphaFoldDB" id="A0A4Y7SUR8"/>
<dbReference type="GO" id="GO:0006886">
    <property type="term" value="P:intracellular protein transport"/>
    <property type="evidence" value="ECO:0007669"/>
    <property type="project" value="InterPro"/>
</dbReference>
<dbReference type="InterPro" id="IPR014752">
    <property type="entry name" value="Arrestin-like_C"/>
</dbReference>
<dbReference type="InterPro" id="IPR028934">
    <property type="entry name" value="Vps26-related"/>
</dbReference>
<dbReference type="Pfam" id="PF03643">
    <property type="entry name" value="Vps26"/>
    <property type="match status" value="1"/>
</dbReference>
<dbReference type="STRING" id="71717.A0A4Y7SUR8"/>
<dbReference type="Proteomes" id="UP000298030">
    <property type="component" value="Unassembled WGS sequence"/>
</dbReference>
<evidence type="ECO:0000256" key="4">
    <source>
        <dbReference type="SAM" id="MobiDB-lite"/>
    </source>
</evidence>
<evidence type="ECO:0000256" key="3">
    <source>
        <dbReference type="ARBA" id="ARBA00022927"/>
    </source>
</evidence>
<reference evidence="5 6" key="1">
    <citation type="journal article" date="2019" name="Nat. Ecol. Evol.">
        <title>Megaphylogeny resolves global patterns of mushroom evolution.</title>
        <authorList>
            <person name="Varga T."/>
            <person name="Krizsan K."/>
            <person name="Foldi C."/>
            <person name="Dima B."/>
            <person name="Sanchez-Garcia M."/>
            <person name="Sanchez-Ramirez S."/>
            <person name="Szollosi G.J."/>
            <person name="Szarkandi J.G."/>
            <person name="Papp V."/>
            <person name="Albert L."/>
            <person name="Andreopoulos W."/>
            <person name="Angelini C."/>
            <person name="Antonin V."/>
            <person name="Barry K.W."/>
            <person name="Bougher N.L."/>
            <person name="Buchanan P."/>
            <person name="Buyck B."/>
            <person name="Bense V."/>
            <person name="Catcheside P."/>
            <person name="Chovatia M."/>
            <person name="Cooper J."/>
            <person name="Damon W."/>
            <person name="Desjardin D."/>
            <person name="Finy P."/>
            <person name="Geml J."/>
            <person name="Haridas S."/>
            <person name="Hughes K."/>
            <person name="Justo A."/>
            <person name="Karasinski D."/>
            <person name="Kautmanova I."/>
            <person name="Kiss B."/>
            <person name="Kocsube S."/>
            <person name="Kotiranta H."/>
            <person name="LaButti K.M."/>
            <person name="Lechner B.E."/>
            <person name="Liimatainen K."/>
            <person name="Lipzen A."/>
            <person name="Lukacs Z."/>
            <person name="Mihaltcheva S."/>
            <person name="Morgado L.N."/>
            <person name="Niskanen T."/>
            <person name="Noordeloos M.E."/>
            <person name="Ohm R.A."/>
            <person name="Ortiz-Santana B."/>
            <person name="Ovrebo C."/>
            <person name="Racz N."/>
            <person name="Riley R."/>
            <person name="Savchenko A."/>
            <person name="Shiryaev A."/>
            <person name="Soop K."/>
            <person name="Spirin V."/>
            <person name="Szebenyi C."/>
            <person name="Tomsovsky M."/>
            <person name="Tulloss R.E."/>
            <person name="Uehling J."/>
            <person name="Grigoriev I.V."/>
            <person name="Vagvolgyi C."/>
            <person name="Papp T."/>
            <person name="Martin F.M."/>
            <person name="Miettinen O."/>
            <person name="Hibbett D.S."/>
            <person name="Nagy L.G."/>
        </authorList>
    </citation>
    <scope>NUCLEOTIDE SEQUENCE [LARGE SCALE GENOMIC DNA]</scope>
    <source>
        <strain evidence="5 6">FP101781</strain>
    </source>
</reference>
<comment type="similarity">
    <text evidence="1">Belongs to the VPS26 family.</text>
</comment>
<feature type="region of interest" description="Disordered" evidence="4">
    <location>
        <begin position="304"/>
        <end position="328"/>
    </location>
</feature>
<keyword evidence="6" id="KW-1185">Reference proteome</keyword>
<dbReference type="PANTHER" id="PTHR12233">
    <property type="entry name" value="VACUOLAR PROTEIN SORTING 26 RELATED"/>
    <property type="match status" value="1"/>
</dbReference>
<name>A0A4Y7SUR8_COPMI</name>
<dbReference type="Gene3D" id="2.60.40.640">
    <property type="match status" value="2"/>
</dbReference>
<evidence type="ECO:0000313" key="6">
    <source>
        <dbReference type="Proteomes" id="UP000298030"/>
    </source>
</evidence>
<evidence type="ECO:0000256" key="1">
    <source>
        <dbReference type="ARBA" id="ARBA00009100"/>
    </source>
</evidence>
<dbReference type="FunFam" id="2.60.40.640:FF:000010">
    <property type="entry name" value="Vacuolar protein sorting-associated protein 26"/>
    <property type="match status" value="1"/>
</dbReference>
<evidence type="ECO:0000256" key="2">
    <source>
        <dbReference type="ARBA" id="ARBA00022448"/>
    </source>
</evidence>
<accession>A0A4Y7SUR8</accession>
<evidence type="ECO:0000313" key="5">
    <source>
        <dbReference type="EMBL" id="TEB25532.1"/>
    </source>
</evidence>
<dbReference type="FunFam" id="2.60.40.640:FF:000001">
    <property type="entry name" value="Vacuolar protein sorting-associated protein 26A"/>
    <property type="match status" value="1"/>
</dbReference>
<organism evidence="5 6">
    <name type="scientific">Coprinellus micaceus</name>
    <name type="common">Glistening ink-cap mushroom</name>
    <name type="synonym">Coprinus micaceus</name>
    <dbReference type="NCBI Taxonomy" id="71717"/>
    <lineage>
        <taxon>Eukaryota</taxon>
        <taxon>Fungi</taxon>
        <taxon>Dikarya</taxon>
        <taxon>Basidiomycota</taxon>
        <taxon>Agaricomycotina</taxon>
        <taxon>Agaricomycetes</taxon>
        <taxon>Agaricomycetidae</taxon>
        <taxon>Agaricales</taxon>
        <taxon>Agaricineae</taxon>
        <taxon>Psathyrellaceae</taxon>
        <taxon>Coprinellus</taxon>
    </lineage>
</organism>